<evidence type="ECO:0000256" key="6">
    <source>
        <dbReference type="ARBA" id="ARBA00022989"/>
    </source>
</evidence>
<name>A0A7W8E7X7_9BACT</name>
<protein>
    <submittedName>
        <fullName evidence="9">Rod shape-determining protein MreD</fullName>
    </submittedName>
</protein>
<feature type="transmembrane region" description="Helical" evidence="8">
    <location>
        <begin position="149"/>
        <end position="167"/>
    </location>
</feature>
<comment type="caution">
    <text evidence="9">The sequence shown here is derived from an EMBL/GenBank/DDBJ whole genome shotgun (WGS) entry which is preliminary data.</text>
</comment>
<dbReference type="NCBIfam" id="TIGR03426">
    <property type="entry name" value="shape_MreD"/>
    <property type="match status" value="1"/>
</dbReference>
<accession>A0A7W8E7X7</accession>
<evidence type="ECO:0000256" key="7">
    <source>
        <dbReference type="ARBA" id="ARBA00023136"/>
    </source>
</evidence>
<evidence type="ECO:0000256" key="8">
    <source>
        <dbReference type="SAM" id="Phobius"/>
    </source>
</evidence>
<keyword evidence="7 8" id="KW-0472">Membrane</keyword>
<keyword evidence="3" id="KW-1003">Cell membrane</keyword>
<feature type="transmembrane region" description="Helical" evidence="8">
    <location>
        <begin position="15"/>
        <end position="36"/>
    </location>
</feature>
<feature type="transmembrane region" description="Helical" evidence="8">
    <location>
        <begin position="90"/>
        <end position="108"/>
    </location>
</feature>
<dbReference type="Pfam" id="PF04093">
    <property type="entry name" value="MreD"/>
    <property type="match status" value="1"/>
</dbReference>
<evidence type="ECO:0000256" key="2">
    <source>
        <dbReference type="ARBA" id="ARBA00007776"/>
    </source>
</evidence>
<dbReference type="GO" id="GO:0008360">
    <property type="term" value="P:regulation of cell shape"/>
    <property type="evidence" value="ECO:0007669"/>
    <property type="project" value="UniProtKB-KW"/>
</dbReference>
<dbReference type="InterPro" id="IPR007227">
    <property type="entry name" value="Cell_shape_determining_MreD"/>
</dbReference>
<dbReference type="RefSeq" id="WP_184253420.1">
    <property type="nucleotide sequence ID" value="NZ_JACHIO010000004.1"/>
</dbReference>
<dbReference type="GO" id="GO:0005886">
    <property type="term" value="C:plasma membrane"/>
    <property type="evidence" value="ECO:0007669"/>
    <property type="project" value="UniProtKB-SubCell"/>
</dbReference>
<evidence type="ECO:0000313" key="10">
    <source>
        <dbReference type="Proteomes" id="UP000584867"/>
    </source>
</evidence>
<sequence>MAEHSYTSRRELDQYAFHPAVTLLVPVVCILLQVVLPKTFPRLAILDLPLIAVIFFSVARRSQIAGTVTGTLIGLFQDGLTNHPFGVNGIAKGIIGYIAASIGFAVDVENLVNRIVLNFCFSLLQSGLLYLIARWLLGDATVRLLPVHELIRAVSNTAVAIPLFYMLDRFRVRE</sequence>
<keyword evidence="4 8" id="KW-0812">Transmembrane</keyword>
<keyword evidence="5" id="KW-0133">Cell shape</keyword>
<feature type="transmembrane region" description="Helical" evidence="8">
    <location>
        <begin position="43"/>
        <end position="59"/>
    </location>
</feature>
<evidence type="ECO:0000256" key="4">
    <source>
        <dbReference type="ARBA" id="ARBA00022692"/>
    </source>
</evidence>
<comment type="similarity">
    <text evidence="2">Belongs to the MreD family.</text>
</comment>
<dbReference type="EMBL" id="JACHIO010000004">
    <property type="protein sequence ID" value="MBB5062748.1"/>
    <property type="molecule type" value="Genomic_DNA"/>
</dbReference>
<keyword evidence="6 8" id="KW-1133">Transmembrane helix</keyword>
<evidence type="ECO:0000256" key="5">
    <source>
        <dbReference type="ARBA" id="ARBA00022960"/>
    </source>
</evidence>
<organism evidence="9 10">
    <name type="scientific">Granulicella mallensis</name>
    <dbReference type="NCBI Taxonomy" id="940614"/>
    <lineage>
        <taxon>Bacteria</taxon>
        <taxon>Pseudomonadati</taxon>
        <taxon>Acidobacteriota</taxon>
        <taxon>Terriglobia</taxon>
        <taxon>Terriglobales</taxon>
        <taxon>Acidobacteriaceae</taxon>
        <taxon>Granulicella</taxon>
    </lineage>
</organism>
<comment type="subcellular location">
    <subcellularLocation>
        <location evidence="1">Cell membrane</location>
        <topology evidence="1">Multi-pass membrane protein</topology>
    </subcellularLocation>
</comment>
<dbReference type="AlphaFoldDB" id="A0A7W8E7X7"/>
<evidence type="ECO:0000256" key="1">
    <source>
        <dbReference type="ARBA" id="ARBA00004651"/>
    </source>
</evidence>
<gene>
    <name evidence="9" type="ORF">HDF15_001085</name>
</gene>
<proteinExistence type="inferred from homology"/>
<evidence type="ECO:0000256" key="3">
    <source>
        <dbReference type="ARBA" id="ARBA00022475"/>
    </source>
</evidence>
<dbReference type="Proteomes" id="UP000584867">
    <property type="component" value="Unassembled WGS sequence"/>
</dbReference>
<reference evidence="9 10" key="1">
    <citation type="submission" date="2020-08" db="EMBL/GenBank/DDBJ databases">
        <title>Genomic Encyclopedia of Type Strains, Phase IV (KMG-V): Genome sequencing to study the core and pangenomes of soil and plant-associated prokaryotes.</title>
        <authorList>
            <person name="Whitman W."/>
        </authorList>
    </citation>
    <scope>NUCLEOTIDE SEQUENCE [LARGE SCALE GENOMIC DNA]</scope>
    <source>
        <strain evidence="9 10">X5P3</strain>
    </source>
</reference>
<feature type="transmembrane region" description="Helical" evidence="8">
    <location>
        <begin position="115"/>
        <end position="137"/>
    </location>
</feature>
<evidence type="ECO:0000313" key="9">
    <source>
        <dbReference type="EMBL" id="MBB5062748.1"/>
    </source>
</evidence>